<dbReference type="Proteomes" id="UP000001823">
    <property type="component" value="Chromosome"/>
</dbReference>
<accession>A0A0H2YVA1</accession>
<dbReference type="AlphaFoldDB" id="A0A0H2YVA1"/>
<gene>
    <name evidence="1" type="ordered locus">CPF_2094</name>
</gene>
<name>A0A0H2YVA1_CLOP1</name>
<dbReference type="KEGG" id="cpf:CPF_2094"/>
<keyword evidence="2" id="KW-1185">Reference proteome</keyword>
<protein>
    <submittedName>
        <fullName evidence="1">Uncharacterized protein</fullName>
    </submittedName>
</protein>
<evidence type="ECO:0000313" key="2">
    <source>
        <dbReference type="Proteomes" id="UP000001823"/>
    </source>
</evidence>
<evidence type="ECO:0000313" key="1">
    <source>
        <dbReference type="EMBL" id="ABG85052.1"/>
    </source>
</evidence>
<dbReference type="STRING" id="195103.CPF_2094"/>
<dbReference type="EMBL" id="CP000246">
    <property type="protein sequence ID" value="ABG85052.1"/>
    <property type="molecule type" value="Genomic_DNA"/>
</dbReference>
<dbReference type="PaxDb" id="195103-CPF_2094"/>
<organism evidence="1 2">
    <name type="scientific">Clostridium perfringens (strain ATCC 13124 / DSM 756 / JCM 1290 / NCIMB 6125 / NCTC 8237 / Type A)</name>
    <dbReference type="NCBI Taxonomy" id="195103"/>
    <lineage>
        <taxon>Bacteria</taxon>
        <taxon>Bacillati</taxon>
        <taxon>Bacillota</taxon>
        <taxon>Clostridia</taxon>
        <taxon>Eubacteriales</taxon>
        <taxon>Clostridiaceae</taxon>
        <taxon>Clostridium</taxon>
    </lineage>
</organism>
<sequence>MIFYVKEYKRFIPKEKELNYLLDAEMYLNHRFWDNMVENIKINKDKNYILVKFWRDGIVAEDKIEKIKNKLYVYYNYTGYGRNYSPALIEDVEKFDLMEKGNLFYIKLKVKNQEERIYCYEKA</sequence>
<proteinExistence type="predicted"/>
<reference evidence="1 2" key="1">
    <citation type="journal article" date="2006" name="Genome Res.">
        <title>Skewed genomic variability in strains of the toxigenic bacterial pathogen, Clostridium perfringens.</title>
        <authorList>
            <person name="Myers G.S."/>
            <person name="Rasko D.A."/>
            <person name="Cheung J.K."/>
            <person name="Ravel J."/>
            <person name="Seshadri R."/>
            <person name="Deboy R.T."/>
            <person name="Ren Q."/>
            <person name="Varga J."/>
            <person name="Awad M.M."/>
            <person name="Brinkac L.M."/>
            <person name="Daugherty S.C."/>
            <person name="Haft D.H."/>
            <person name="Dodson R.J."/>
            <person name="Madupu R."/>
            <person name="Nelson W.C."/>
            <person name="Rosovitz M.J."/>
            <person name="Sullivan S.A."/>
            <person name="Khouri H."/>
            <person name="Dimitrov G.I."/>
            <person name="Watkins K.L."/>
            <person name="Mulligan S."/>
            <person name="Benton J."/>
            <person name="Radune D."/>
            <person name="Fisher D.J."/>
            <person name="Atkins H.S."/>
            <person name="Hiscox T."/>
            <person name="Jost B.H."/>
            <person name="Billington S.J."/>
            <person name="Songer J.G."/>
            <person name="McClane B.A."/>
            <person name="Titball R.W."/>
            <person name="Rood J.I."/>
            <person name="Melville S.B."/>
            <person name="Paulsen I.T."/>
        </authorList>
    </citation>
    <scope>NUCLEOTIDE SEQUENCE [LARGE SCALE GENOMIC DNA]</scope>
    <source>
        <strain evidence="2">ATCC 13124 / DSM 756 / JCM 1290 / NCIMB 6125 / NCTC 8237 / S 107 / Type A</strain>
    </source>
</reference>
<dbReference type="HOGENOM" id="CLU_163881_0_0_9"/>